<evidence type="ECO:0000256" key="3">
    <source>
        <dbReference type="ARBA" id="ARBA00038493"/>
    </source>
</evidence>
<evidence type="ECO:0000256" key="2">
    <source>
        <dbReference type="ARBA" id="ARBA00023239"/>
    </source>
</evidence>
<gene>
    <name evidence="5" type="ORF">NCTC11165_00588</name>
</gene>
<dbReference type="PANTHER" id="PTHR48094">
    <property type="entry name" value="PROTEIN/NUCLEIC ACID DEGLYCASE DJ-1-RELATED"/>
    <property type="match status" value="1"/>
</dbReference>
<evidence type="ECO:0000313" key="6">
    <source>
        <dbReference type="Proteomes" id="UP000250358"/>
    </source>
</evidence>
<dbReference type="Gene3D" id="3.40.50.880">
    <property type="match status" value="1"/>
</dbReference>
<dbReference type="InterPro" id="IPR002818">
    <property type="entry name" value="DJ-1/PfpI"/>
</dbReference>
<dbReference type="EMBL" id="UAQM01000001">
    <property type="protein sequence ID" value="SPU42442.1"/>
    <property type="molecule type" value="Genomic_DNA"/>
</dbReference>
<keyword evidence="2" id="KW-0456">Lyase</keyword>
<dbReference type="Proteomes" id="UP000250358">
    <property type="component" value="Unassembled WGS sequence"/>
</dbReference>
<dbReference type="AlphaFoldDB" id="A0A2X1AP99"/>
<reference evidence="5 6" key="1">
    <citation type="submission" date="2018-06" db="EMBL/GenBank/DDBJ databases">
        <authorList>
            <consortium name="Pathogen Informatics"/>
            <person name="Doyle S."/>
        </authorList>
    </citation>
    <scope>NUCLEOTIDE SEQUENCE [LARGE SCALE GENOMIC DNA]</scope>
    <source>
        <strain evidence="5 6">NCTC11165</strain>
    </source>
</reference>
<organism evidence="5 6">
    <name type="scientific">Brevundimonas diminuta</name>
    <name type="common">Pseudomonas diminuta</name>
    <dbReference type="NCBI Taxonomy" id="293"/>
    <lineage>
        <taxon>Bacteria</taxon>
        <taxon>Pseudomonadati</taxon>
        <taxon>Pseudomonadota</taxon>
        <taxon>Alphaproteobacteria</taxon>
        <taxon>Caulobacterales</taxon>
        <taxon>Caulobacteraceae</taxon>
        <taxon>Brevundimonas</taxon>
    </lineage>
</organism>
<dbReference type="InterPro" id="IPR029062">
    <property type="entry name" value="Class_I_gatase-like"/>
</dbReference>
<dbReference type="InterPro" id="IPR050325">
    <property type="entry name" value="Prot/Nucl_acid_deglycase"/>
</dbReference>
<sequence>MKPDVVMRLLFPILLAFCLVAGPLPSLAEQPRKVLLVVSGFGLDGGQLRPGYEFDELSQAYLVFRNSGFDVEIASPRGGEVVADDYDADKPYNAQFLADGMATARLASTRPLEAVKASEFAGIFIVGGKGAMFDLPYDPVLKALLVDHYEAGGVLGAVCHGPVAFTGLTNASGARLINNQPVTAFTNEETKLFGEKWVPHFPFVLEDELVATGARFAEAEPMMPFVQVGDRIVTGQNPNSTALAAEAMVRLLGVEPAARDLWADERSLMLVGRLLEGETGAAEQLATEPELYDMPLIAMYGYYRMLDKTADAKALAQGLAVMELAAPYFDHPQLLQAIGDLRARLAQPAPSF</sequence>
<dbReference type="SUPFAM" id="SSF52317">
    <property type="entry name" value="Class I glutamine amidotransferase-like"/>
    <property type="match status" value="1"/>
</dbReference>
<dbReference type="RefSeq" id="WP_128114972.1">
    <property type="nucleotide sequence ID" value="NZ_UAQM01000001.1"/>
</dbReference>
<evidence type="ECO:0000256" key="1">
    <source>
        <dbReference type="ARBA" id="ARBA00023016"/>
    </source>
</evidence>
<dbReference type="CDD" id="cd03141">
    <property type="entry name" value="GATase1_Hsp31_like"/>
    <property type="match status" value="1"/>
</dbReference>
<proteinExistence type="inferred from homology"/>
<feature type="domain" description="DJ-1/PfpI" evidence="4">
    <location>
        <begin position="52"/>
        <end position="214"/>
    </location>
</feature>
<comment type="similarity">
    <text evidence="3">Belongs to the peptidase C56 family. HSP31-like subfamily.</text>
</comment>
<evidence type="ECO:0000259" key="4">
    <source>
        <dbReference type="Pfam" id="PF01965"/>
    </source>
</evidence>
<dbReference type="GO" id="GO:0019172">
    <property type="term" value="F:glyoxalase III activity"/>
    <property type="evidence" value="ECO:0007669"/>
    <property type="project" value="TreeGrafter"/>
</dbReference>
<evidence type="ECO:0000313" key="5">
    <source>
        <dbReference type="EMBL" id="SPU42442.1"/>
    </source>
</evidence>
<dbReference type="GO" id="GO:0005737">
    <property type="term" value="C:cytoplasm"/>
    <property type="evidence" value="ECO:0007669"/>
    <property type="project" value="TreeGrafter"/>
</dbReference>
<dbReference type="Pfam" id="PF01965">
    <property type="entry name" value="DJ-1_PfpI"/>
    <property type="match status" value="1"/>
</dbReference>
<dbReference type="PANTHER" id="PTHR48094:SF11">
    <property type="entry name" value="GLUTATHIONE-INDEPENDENT GLYOXALASE HSP31-RELATED"/>
    <property type="match status" value="1"/>
</dbReference>
<keyword evidence="1" id="KW-0346">Stress response</keyword>
<dbReference type="GO" id="GO:0019243">
    <property type="term" value="P:methylglyoxal catabolic process to D-lactate via S-lactoyl-glutathione"/>
    <property type="evidence" value="ECO:0007669"/>
    <property type="project" value="TreeGrafter"/>
</dbReference>
<protein>
    <submittedName>
        <fullName evidence="5">Chaperone protein HchA</fullName>
    </submittedName>
</protein>
<accession>A0A2X1AP99</accession>
<name>A0A2X1AP99_BREDI</name>